<dbReference type="Pfam" id="PF00034">
    <property type="entry name" value="Cytochrom_C"/>
    <property type="match status" value="2"/>
</dbReference>
<keyword evidence="1" id="KW-0813">Transport</keyword>
<dbReference type="PRINTS" id="PR00606">
    <property type="entry name" value="CYTCHROMECID"/>
</dbReference>
<organism evidence="8 9">
    <name type="scientific">Candidimonas humi</name>
    <dbReference type="NCBI Taxonomy" id="683355"/>
    <lineage>
        <taxon>Bacteria</taxon>
        <taxon>Pseudomonadati</taxon>
        <taxon>Pseudomonadota</taxon>
        <taxon>Betaproteobacteria</taxon>
        <taxon>Burkholderiales</taxon>
        <taxon>Alcaligenaceae</taxon>
        <taxon>Candidimonas</taxon>
    </lineage>
</organism>
<evidence type="ECO:0000259" key="7">
    <source>
        <dbReference type="PROSITE" id="PS51007"/>
    </source>
</evidence>
<dbReference type="Proteomes" id="UP001595848">
    <property type="component" value="Unassembled WGS sequence"/>
</dbReference>
<evidence type="ECO:0000313" key="9">
    <source>
        <dbReference type="Proteomes" id="UP001595848"/>
    </source>
</evidence>
<dbReference type="InterPro" id="IPR036909">
    <property type="entry name" value="Cyt_c-like_dom_sf"/>
</dbReference>
<dbReference type="Gene3D" id="1.10.760.10">
    <property type="entry name" value="Cytochrome c-like domain"/>
    <property type="match status" value="2"/>
</dbReference>
<dbReference type="EMBL" id="JBHSBV010000002">
    <property type="protein sequence ID" value="MFC4200902.1"/>
    <property type="molecule type" value="Genomic_DNA"/>
</dbReference>
<proteinExistence type="predicted"/>
<dbReference type="PROSITE" id="PS51007">
    <property type="entry name" value="CYTC"/>
    <property type="match status" value="2"/>
</dbReference>
<keyword evidence="9" id="KW-1185">Reference proteome</keyword>
<evidence type="ECO:0000313" key="8">
    <source>
        <dbReference type="EMBL" id="MFC4200902.1"/>
    </source>
</evidence>
<accession>A0ABV8NZH1</accession>
<dbReference type="InterPro" id="IPR002324">
    <property type="entry name" value="Cyt_c_ID"/>
</dbReference>
<name>A0ABV8NZH1_9BURK</name>
<keyword evidence="3 6" id="KW-0479">Metal-binding</keyword>
<comment type="caution">
    <text evidence="8">The sequence shown here is derived from an EMBL/GenBank/DDBJ whole genome shotgun (WGS) entry which is preliminary data.</text>
</comment>
<dbReference type="PANTHER" id="PTHR35008">
    <property type="entry name" value="BLL4482 PROTEIN-RELATED"/>
    <property type="match status" value="1"/>
</dbReference>
<dbReference type="InterPro" id="IPR009056">
    <property type="entry name" value="Cyt_c-like_dom"/>
</dbReference>
<evidence type="ECO:0000256" key="3">
    <source>
        <dbReference type="ARBA" id="ARBA00022723"/>
    </source>
</evidence>
<protein>
    <submittedName>
        <fullName evidence="8">C-type cytochrome</fullName>
    </submittedName>
</protein>
<evidence type="ECO:0000256" key="4">
    <source>
        <dbReference type="ARBA" id="ARBA00022982"/>
    </source>
</evidence>
<dbReference type="InterPro" id="IPR051459">
    <property type="entry name" value="Cytochrome_c-type_DH"/>
</dbReference>
<dbReference type="RefSeq" id="WP_246600461.1">
    <property type="nucleotide sequence ID" value="NZ_JAHTBN010000003.1"/>
</dbReference>
<evidence type="ECO:0000256" key="6">
    <source>
        <dbReference type="PROSITE-ProRule" id="PRU00433"/>
    </source>
</evidence>
<keyword evidence="4" id="KW-0249">Electron transport</keyword>
<keyword evidence="2 6" id="KW-0349">Heme</keyword>
<gene>
    <name evidence="8" type="ORF">ACFOY1_08055</name>
</gene>
<evidence type="ECO:0000256" key="2">
    <source>
        <dbReference type="ARBA" id="ARBA00022617"/>
    </source>
</evidence>
<evidence type="ECO:0000256" key="1">
    <source>
        <dbReference type="ARBA" id="ARBA00022448"/>
    </source>
</evidence>
<feature type="domain" description="Cytochrome c" evidence="7">
    <location>
        <begin position="34"/>
        <end position="133"/>
    </location>
</feature>
<feature type="domain" description="Cytochrome c" evidence="7">
    <location>
        <begin position="277"/>
        <end position="362"/>
    </location>
</feature>
<dbReference type="PANTHER" id="PTHR35008:SF8">
    <property type="entry name" value="ALCOHOL DEHYDROGENASE CYTOCHROME C SUBUNIT"/>
    <property type="match status" value="1"/>
</dbReference>
<dbReference type="SUPFAM" id="SSF46626">
    <property type="entry name" value="Cytochrome c"/>
    <property type="match status" value="2"/>
</dbReference>
<keyword evidence="5 6" id="KW-0408">Iron</keyword>
<sequence>MNAFSLGREATPAELQAWNIDVRPDFKGLPPGSGTVERGNTIWDSTCASCHGTFGESNEVFTPIVGGTTDEDIKTGHVASLLSPAQPVRTTFMKVDTISTMWDFIYRAMPWNKPKSLKPDDVYAVLAYLLNLAEIVPEDYTLSDKNIAEVQARMPNRNGMVFWKGMWDVNGKPDTHNTACMKDCMPDVKVASSLPAYARNSNGDLATQMRIVGPVRGADTLKPAPTGTPAQNAAVAQLYARSALGLDGAKPAAASGQGSTGQAAASGQASGTSVASADGQKAQELLKTNGCTACHAVDKKVLGPSFIDISKKYKGQGYAIEKLAKKVRDGGSGVWGSIPMPPHPDLGEADLKTMLEWILAGAHAAQ</sequence>
<reference evidence="9" key="1">
    <citation type="journal article" date="2019" name="Int. J. Syst. Evol. Microbiol.">
        <title>The Global Catalogue of Microorganisms (GCM) 10K type strain sequencing project: providing services to taxonomists for standard genome sequencing and annotation.</title>
        <authorList>
            <consortium name="The Broad Institute Genomics Platform"/>
            <consortium name="The Broad Institute Genome Sequencing Center for Infectious Disease"/>
            <person name="Wu L."/>
            <person name="Ma J."/>
        </authorList>
    </citation>
    <scope>NUCLEOTIDE SEQUENCE [LARGE SCALE GENOMIC DNA]</scope>
    <source>
        <strain evidence="9">LMG 24813</strain>
    </source>
</reference>
<evidence type="ECO:0000256" key="5">
    <source>
        <dbReference type="ARBA" id="ARBA00023004"/>
    </source>
</evidence>